<dbReference type="Proteomes" id="UP001165135">
    <property type="component" value="Unassembled WGS sequence"/>
</dbReference>
<dbReference type="RefSeq" id="WP_285625654.1">
    <property type="nucleotide sequence ID" value="NZ_BSTJ01000006.1"/>
</dbReference>
<sequence>MNPSSILSKIGRRFGGDTAGPAIAGGLVLSYALLVVAAVWPSALFVAVFALTGYVAEAFLVRRALYFNAALSQVGLGVTLRATVRDVAVLVMLARSATLSAGWFTTVAGTLVLLHVLRAVHSCLAVVVIERRRLPVITRGIDLTRLRLPAPPPASVREHRSMIYLDVPVVAGAVLTVGLETPGPVAAGLAVALAAGLVALVLAAVHIRLNRQLADRERVLKDVAEEIAAYGPEVVLYFSGADDCMYQVNMWLETFDRLPHKKMIIMRERNNMPLLGRTSSPVLCFPGGTEMMNFPMPETTRVALFPANAGKNIHMLRLPDIGCVFIGHGDSDKAASFSPFSKVYDEVWVAGPAGRERYRRSDAGVRDDEIVEVGRPQLAPIDTSGVTPDPMFTVLYAPTWEGWTGDPYHTSVAVMGVKLVRALLDHAPHIRLLYKPHPMAGKNDPAVRRAHSKIVSMIAEANAARDASGQWPADPARDAAARRDLEALTARLAALGRESSRGADEAEESRRAAEPDLAGDALWRDTAAGCEQAYWASEGWWRHRVVTGTIPHLYSCFNRADLLITDISSVVADFIASGKPYAVTNGANLPDGEFRTQNPSASAAYLIGRDCASLKDVLTAVTAEGEDPMSDRRRALKHDLLGADEPDAMTRFTDAVNALAAKRTRTALESADRA</sequence>
<keyword evidence="2" id="KW-0812">Transmembrane</keyword>
<evidence type="ECO:0000313" key="4">
    <source>
        <dbReference type="Proteomes" id="UP001165135"/>
    </source>
</evidence>
<evidence type="ECO:0000313" key="3">
    <source>
        <dbReference type="EMBL" id="GLY76889.1"/>
    </source>
</evidence>
<reference evidence="3" key="1">
    <citation type="submission" date="2023-03" db="EMBL/GenBank/DDBJ databases">
        <title>Actinoallomurus iriomotensis NBRC 103681.</title>
        <authorList>
            <person name="Ichikawa N."/>
            <person name="Sato H."/>
            <person name="Tonouchi N."/>
        </authorList>
    </citation>
    <scope>NUCLEOTIDE SEQUENCE</scope>
    <source>
        <strain evidence="3">NBRC 103681</strain>
    </source>
</reference>
<feature type="compositionally biased region" description="Basic and acidic residues" evidence="1">
    <location>
        <begin position="498"/>
        <end position="514"/>
    </location>
</feature>
<evidence type="ECO:0000256" key="2">
    <source>
        <dbReference type="SAM" id="Phobius"/>
    </source>
</evidence>
<protein>
    <recommendedName>
        <fullName evidence="5">CDP-Glycerol:Poly(Glycerophosphate) glycerophosphotransferase</fullName>
    </recommendedName>
</protein>
<keyword evidence="2" id="KW-0472">Membrane</keyword>
<comment type="caution">
    <text evidence="3">The sequence shown here is derived from an EMBL/GenBank/DDBJ whole genome shotgun (WGS) entry which is preliminary data.</text>
</comment>
<dbReference type="AlphaFoldDB" id="A0A9W6RJX4"/>
<dbReference type="Gene3D" id="3.40.50.12580">
    <property type="match status" value="1"/>
</dbReference>
<feature type="region of interest" description="Disordered" evidence="1">
    <location>
        <begin position="498"/>
        <end position="517"/>
    </location>
</feature>
<evidence type="ECO:0000256" key="1">
    <source>
        <dbReference type="SAM" id="MobiDB-lite"/>
    </source>
</evidence>
<evidence type="ECO:0008006" key="5">
    <source>
        <dbReference type="Google" id="ProtNLM"/>
    </source>
</evidence>
<organism evidence="3 4">
    <name type="scientific">Actinoallomurus iriomotensis</name>
    <dbReference type="NCBI Taxonomy" id="478107"/>
    <lineage>
        <taxon>Bacteria</taxon>
        <taxon>Bacillati</taxon>
        <taxon>Actinomycetota</taxon>
        <taxon>Actinomycetes</taxon>
        <taxon>Streptosporangiales</taxon>
        <taxon>Thermomonosporaceae</taxon>
        <taxon>Actinoallomurus</taxon>
    </lineage>
</organism>
<feature type="transmembrane region" description="Helical" evidence="2">
    <location>
        <begin position="103"/>
        <end position="129"/>
    </location>
</feature>
<keyword evidence="2" id="KW-1133">Transmembrane helix</keyword>
<gene>
    <name evidence="3" type="ORF">Airi01_051560</name>
</gene>
<dbReference type="InterPro" id="IPR043148">
    <property type="entry name" value="TagF_C"/>
</dbReference>
<proteinExistence type="predicted"/>
<dbReference type="EMBL" id="BSTJ01000006">
    <property type="protein sequence ID" value="GLY76889.1"/>
    <property type="molecule type" value="Genomic_DNA"/>
</dbReference>
<feature type="transmembrane region" description="Helical" evidence="2">
    <location>
        <begin position="185"/>
        <end position="207"/>
    </location>
</feature>
<name>A0A9W6RJX4_9ACTN</name>
<accession>A0A9W6RJX4</accession>